<gene>
    <name evidence="2" type="ORF">ACFQ2J_09780</name>
</gene>
<dbReference type="RefSeq" id="WP_386059379.1">
    <property type="nucleotide sequence ID" value="NZ_JBHTKL010000005.1"/>
</dbReference>
<keyword evidence="1" id="KW-1133">Transmembrane helix</keyword>
<keyword evidence="1" id="KW-0812">Transmembrane</keyword>
<feature type="transmembrane region" description="Helical" evidence="1">
    <location>
        <begin position="5"/>
        <end position="25"/>
    </location>
</feature>
<evidence type="ECO:0000313" key="2">
    <source>
        <dbReference type="EMBL" id="MFD1019458.1"/>
    </source>
</evidence>
<keyword evidence="3" id="KW-1185">Reference proteome</keyword>
<dbReference type="EMBL" id="JBHTKL010000005">
    <property type="protein sequence ID" value="MFD1019458.1"/>
    <property type="molecule type" value="Genomic_DNA"/>
</dbReference>
<keyword evidence="1" id="KW-0472">Membrane</keyword>
<accession>A0ABW3L2W2</accession>
<sequence length="84" mass="9219">MTTRILNLSQFLFPIFSVLLLVTGLAGPYTIQLSIVSLLVGFFYSIGLIFMKKSMIPALINLTAILFVFVGGLVLFFIMINSGV</sequence>
<proteinExistence type="predicted"/>
<comment type="caution">
    <text evidence="2">The sequence shown here is derived from an EMBL/GenBank/DDBJ whole genome shotgun (WGS) entry which is preliminary data.</text>
</comment>
<protein>
    <submittedName>
        <fullName evidence="2">Uncharacterized protein</fullName>
    </submittedName>
</protein>
<evidence type="ECO:0000256" key="1">
    <source>
        <dbReference type="SAM" id="Phobius"/>
    </source>
</evidence>
<feature type="transmembrane region" description="Helical" evidence="1">
    <location>
        <begin position="31"/>
        <end position="51"/>
    </location>
</feature>
<name>A0ABW3L2W2_9BACI</name>
<reference evidence="3" key="1">
    <citation type="journal article" date="2019" name="Int. J. Syst. Evol. Microbiol.">
        <title>The Global Catalogue of Microorganisms (GCM) 10K type strain sequencing project: providing services to taxonomists for standard genome sequencing and annotation.</title>
        <authorList>
            <consortium name="The Broad Institute Genomics Platform"/>
            <consortium name="The Broad Institute Genome Sequencing Center for Infectious Disease"/>
            <person name="Wu L."/>
            <person name="Ma J."/>
        </authorList>
    </citation>
    <scope>NUCLEOTIDE SEQUENCE [LARGE SCALE GENOMIC DNA]</scope>
    <source>
        <strain evidence="3">CCUG 56607</strain>
    </source>
</reference>
<dbReference type="Proteomes" id="UP001596990">
    <property type="component" value="Unassembled WGS sequence"/>
</dbReference>
<evidence type="ECO:0000313" key="3">
    <source>
        <dbReference type="Proteomes" id="UP001596990"/>
    </source>
</evidence>
<organism evidence="2 3">
    <name type="scientific">Thalassobacillus hwangdonensis</name>
    <dbReference type="NCBI Taxonomy" id="546108"/>
    <lineage>
        <taxon>Bacteria</taxon>
        <taxon>Bacillati</taxon>
        <taxon>Bacillota</taxon>
        <taxon>Bacilli</taxon>
        <taxon>Bacillales</taxon>
        <taxon>Bacillaceae</taxon>
        <taxon>Thalassobacillus</taxon>
    </lineage>
</organism>
<feature type="transmembrane region" description="Helical" evidence="1">
    <location>
        <begin position="58"/>
        <end position="80"/>
    </location>
</feature>